<comment type="caution">
    <text evidence="2">The sequence shown here is derived from an EMBL/GenBank/DDBJ whole genome shotgun (WGS) entry which is preliminary data.</text>
</comment>
<gene>
    <name evidence="2" type="ORF">GCM10011390_50460</name>
</gene>
<evidence type="ECO:0000256" key="1">
    <source>
        <dbReference type="SAM" id="MobiDB-lite"/>
    </source>
</evidence>
<evidence type="ECO:0000313" key="2">
    <source>
        <dbReference type="EMBL" id="GGE24919.1"/>
    </source>
</evidence>
<feature type="region of interest" description="Disordered" evidence="1">
    <location>
        <begin position="132"/>
        <end position="183"/>
    </location>
</feature>
<proteinExistence type="predicted"/>
<keyword evidence="3" id="KW-1185">Reference proteome</keyword>
<reference evidence="2" key="2">
    <citation type="submission" date="2020-09" db="EMBL/GenBank/DDBJ databases">
        <authorList>
            <person name="Sun Q."/>
            <person name="Zhou Y."/>
        </authorList>
    </citation>
    <scope>NUCLEOTIDE SEQUENCE</scope>
    <source>
        <strain evidence="2">CGMCC 1.15367</strain>
    </source>
</reference>
<reference evidence="2" key="1">
    <citation type="journal article" date="2014" name="Int. J. Syst. Evol. Microbiol.">
        <title>Complete genome sequence of Corynebacterium casei LMG S-19264T (=DSM 44701T), isolated from a smear-ripened cheese.</title>
        <authorList>
            <consortium name="US DOE Joint Genome Institute (JGI-PGF)"/>
            <person name="Walter F."/>
            <person name="Albersmeier A."/>
            <person name="Kalinowski J."/>
            <person name="Ruckert C."/>
        </authorList>
    </citation>
    <scope>NUCLEOTIDE SEQUENCE</scope>
    <source>
        <strain evidence="2">CGMCC 1.15367</strain>
    </source>
</reference>
<sequence>MAREHPAFRQTDYVRAVKAARAAGLEIYRTEIHPDGRITLRHTPEAISTCLDMGAAGPQTSNYAADVETTRTVEHVEPQSAQAFLKPEDVAKRWECSIRHVRRMMATGELPAMRMGGKIFRVSIKTVEQYEGRQAQPIPPNTLPDALLSPQKPPRAKRLDVRELASLRGPRSRTKPNGYSDRG</sequence>
<dbReference type="SUPFAM" id="SSF46955">
    <property type="entry name" value="Putative DNA-binding domain"/>
    <property type="match status" value="1"/>
</dbReference>
<evidence type="ECO:0008006" key="4">
    <source>
        <dbReference type="Google" id="ProtNLM"/>
    </source>
</evidence>
<name>A0A917ED74_9HYPH</name>
<dbReference type="RefSeq" id="WP_188913538.1">
    <property type="nucleotide sequence ID" value="NZ_BMIQ01000015.1"/>
</dbReference>
<protein>
    <recommendedName>
        <fullName evidence="4">Excisionase family DNA binding protein</fullName>
    </recommendedName>
</protein>
<organism evidence="2 3">
    <name type="scientific">Aureimonas endophytica</name>
    <dbReference type="NCBI Taxonomy" id="2027858"/>
    <lineage>
        <taxon>Bacteria</taxon>
        <taxon>Pseudomonadati</taxon>
        <taxon>Pseudomonadota</taxon>
        <taxon>Alphaproteobacteria</taxon>
        <taxon>Hyphomicrobiales</taxon>
        <taxon>Aurantimonadaceae</taxon>
        <taxon>Aureimonas</taxon>
    </lineage>
</organism>
<dbReference type="InterPro" id="IPR009061">
    <property type="entry name" value="DNA-bd_dom_put_sf"/>
</dbReference>
<accession>A0A917ED74</accession>
<dbReference type="AlphaFoldDB" id="A0A917ED74"/>
<dbReference type="EMBL" id="BMIQ01000015">
    <property type="protein sequence ID" value="GGE24919.1"/>
    <property type="molecule type" value="Genomic_DNA"/>
</dbReference>
<evidence type="ECO:0000313" key="3">
    <source>
        <dbReference type="Proteomes" id="UP000644699"/>
    </source>
</evidence>
<dbReference type="Proteomes" id="UP000644699">
    <property type="component" value="Unassembled WGS sequence"/>
</dbReference>